<gene>
    <name evidence="1" type="ORF">SDC9_25397</name>
</gene>
<dbReference type="EMBL" id="VSSQ01000127">
    <property type="protein sequence ID" value="MPL79515.1"/>
    <property type="molecule type" value="Genomic_DNA"/>
</dbReference>
<reference evidence="1" key="1">
    <citation type="submission" date="2019-08" db="EMBL/GenBank/DDBJ databases">
        <authorList>
            <person name="Kucharzyk K."/>
            <person name="Murdoch R.W."/>
            <person name="Higgins S."/>
            <person name="Loffler F."/>
        </authorList>
    </citation>
    <scope>NUCLEOTIDE SEQUENCE</scope>
</reference>
<dbReference type="AlphaFoldDB" id="A0A644UKT0"/>
<organism evidence="1">
    <name type="scientific">bioreactor metagenome</name>
    <dbReference type="NCBI Taxonomy" id="1076179"/>
    <lineage>
        <taxon>unclassified sequences</taxon>
        <taxon>metagenomes</taxon>
        <taxon>ecological metagenomes</taxon>
    </lineage>
</organism>
<sequence>MSYNTDEKTVVSPQPFSIGVGCLWADGMGICPDICPKRMMHSQGDDVPFGVMLHPGRGILLWCVNVWLFYMIQSNEEPLRAVAVFC</sequence>
<accession>A0A644UKT0</accession>
<protein>
    <submittedName>
        <fullName evidence="1">Uncharacterized protein</fullName>
    </submittedName>
</protein>
<comment type="caution">
    <text evidence="1">The sequence shown here is derived from an EMBL/GenBank/DDBJ whole genome shotgun (WGS) entry which is preliminary data.</text>
</comment>
<name>A0A644UKT0_9ZZZZ</name>
<proteinExistence type="predicted"/>
<evidence type="ECO:0000313" key="1">
    <source>
        <dbReference type="EMBL" id="MPL79515.1"/>
    </source>
</evidence>